<keyword evidence="4" id="KW-1185">Reference proteome</keyword>
<feature type="domain" description="ASPIC/UnbV" evidence="2">
    <location>
        <begin position="562"/>
        <end position="621"/>
    </location>
</feature>
<organism evidence="3 4">
    <name type="scientific">Pseudobacteriovorax antillogorgiicola</name>
    <dbReference type="NCBI Taxonomy" id="1513793"/>
    <lineage>
        <taxon>Bacteria</taxon>
        <taxon>Pseudomonadati</taxon>
        <taxon>Bdellovibrionota</taxon>
        <taxon>Oligoflexia</taxon>
        <taxon>Oligoflexales</taxon>
        <taxon>Pseudobacteriovoracaceae</taxon>
        <taxon>Pseudobacteriovorax</taxon>
    </lineage>
</organism>
<dbReference type="PANTHER" id="PTHR16026:SF0">
    <property type="entry name" value="CARTILAGE ACIDIC PROTEIN 1"/>
    <property type="match status" value="1"/>
</dbReference>
<dbReference type="PANTHER" id="PTHR16026">
    <property type="entry name" value="CARTILAGE ACIDIC PROTEIN 1"/>
    <property type="match status" value="1"/>
</dbReference>
<sequence>MEVSSGQDATILKAKFFPKLDHDTTGFQRLEGHDIGLDKGYMYELRDYTDPFWFGRGTASGDYDKDGWQDLILGSNSGFHLYKNMGGHFERQPIDQSAIKDFLVFAVAFVDLNNDGWLDIFFSTFNQGNHIILNQNGTFDTRKLTPVPNRNGVITLSPGFSDLDKNGYLDIVNGNIALGVVTGFYVVDSRRHNSIVFNQDLKFREAPIESNSGETMATLISDINNDGILDIYFGNDFMEGDKILLGTGSGFKEVKGSKFIPYTPFFSMGADTGDINNDLNLDFLVTGTMYMAPFVGQSPIDGRSVEEYSKFKGTSETCDAIANPEFRSHCKKIRDTDYIRGLDRTQIMTQKNKNERPTSCKGFEGIEKDICLTKRMWTLITTEENPKSCQGNYGEDERLETICEILKIRVRKLERKDMYGSIPQDDRNMLYSFDPDTKTLKAVPGFEHPGGWTWNSRIVDLDNDGWQDIMTSDGTIRTDDFGWNVLMKNIDGQRFEQQQFTQGVVSDFGLYSFVTVDMDNDGDLDLIGNSAEGPIQVYKNNSSGNNNSITISLSDPVGNRFGIGAKIIVRSKASNMAQIREIKASGGYMSFEPALAHFGLGSVQAIDSIEVQWPDKNHKVYDGPFEANHHYRIVRAPPQD</sequence>
<dbReference type="SUPFAM" id="SSF69318">
    <property type="entry name" value="Integrin alpha N-terminal domain"/>
    <property type="match status" value="2"/>
</dbReference>
<proteinExistence type="predicted"/>
<name>A0A1Y6CQV0_9BACT</name>
<keyword evidence="1" id="KW-0732">Signal</keyword>
<dbReference type="InterPro" id="IPR011519">
    <property type="entry name" value="UnbV_ASPIC"/>
</dbReference>
<evidence type="ECO:0000259" key="2">
    <source>
        <dbReference type="Pfam" id="PF07593"/>
    </source>
</evidence>
<gene>
    <name evidence="3" type="ORF">SAMN06296036_14015</name>
</gene>
<protein>
    <submittedName>
        <fullName evidence="3">Repeat domain-containing protein</fullName>
    </submittedName>
</protein>
<evidence type="ECO:0000313" key="4">
    <source>
        <dbReference type="Proteomes" id="UP000192907"/>
    </source>
</evidence>
<dbReference type="Gene3D" id="2.130.10.130">
    <property type="entry name" value="Integrin alpha, N-terminal"/>
    <property type="match status" value="2"/>
</dbReference>
<evidence type="ECO:0000313" key="3">
    <source>
        <dbReference type="EMBL" id="SMF82234.1"/>
    </source>
</evidence>
<dbReference type="EMBL" id="FWZT01000040">
    <property type="protein sequence ID" value="SMF82234.1"/>
    <property type="molecule type" value="Genomic_DNA"/>
</dbReference>
<dbReference type="Pfam" id="PF13517">
    <property type="entry name" value="FG-GAP_3"/>
    <property type="match status" value="2"/>
</dbReference>
<dbReference type="Proteomes" id="UP000192907">
    <property type="component" value="Unassembled WGS sequence"/>
</dbReference>
<accession>A0A1Y6CQV0</accession>
<dbReference type="STRING" id="1513793.SAMN06296036_14015"/>
<reference evidence="4" key="1">
    <citation type="submission" date="2017-04" db="EMBL/GenBank/DDBJ databases">
        <authorList>
            <person name="Varghese N."/>
            <person name="Submissions S."/>
        </authorList>
    </citation>
    <scope>NUCLEOTIDE SEQUENCE [LARGE SCALE GENOMIC DNA]</scope>
    <source>
        <strain evidence="4">RKEM611</strain>
    </source>
</reference>
<evidence type="ECO:0000256" key="1">
    <source>
        <dbReference type="ARBA" id="ARBA00022729"/>
    </source>
</evidence>
<dbReference type="InterPro" id="IPR027039">
    <property type="entry name" value="Crtac1"/>
</dbReference>
<dbReference type="AlphaFoldDB" id="A0A1Y6CQV0"/>
<dbReference type="InterPro" id="IPR028994">
    <property type="entry name" value="Integrin_alpha_N"/>
</dbReference>
<dbReference type="InterPro" id="IPR013517">
    <property type="entry name" value="FG-GAP"/>
</dbReference>
<dbReference type="Pfam" id="PF07593">
    <property type="entry name" value="UnbV_ASPIC"/>
    <property type="match status" value="1"/>
</dbReference>